<evidence type="ECO:0000313" key="1">
    <source>
        <dbReference type="EMBL" id="MBP0726614.1"/>
    </source>
</evidence>
<name>A0A940NQV6_9BACI</name>
<keyword evidence="2" id="KW-1185">Reference proteome</keyword>
<sequence length="81" mass="9670">MFQQFKLRKALRKIKSLKSKLDLNMSKDADLIQWHVAMDHLLTVKEVPEYQQSVEEAKNIYTDYLHKHFPTHSFLNELPTN</sequence>
<protein>
    <submittedName>
        <fullName evidence="1">Uncharacterized protein</fullName>
    </submittedName>
</protein>
<dbReference type="Proteomes" id="UP000682134">
    <property type="component" value="Unassembled WGS sequence"/>
</dbReference>
<comment type="caution">
    <text evidence="1">The sequence shown here is derived from an EMBL/GenBank/DDBJ whole genome shotgun (WGS) entry which is preliminary data.</text>
</comment>
<reference evidence="1" key="1">
    <citation type="submission" date="2021-04" db="EMBL/GenBank/DDBJ databases">
        <title>Genome seq and assembly of Bacillus sp.</title>
        <authorList>
            <person name="Chhetri G."/>
        </authorList>
    </citation>
    <scope>NUCLEOTIDE SEQUENCE</scope>
    <source>
        <strain evidence="1">RG28</strain>
    </source>
</reference>
<organism evidence="1 2">
    <name type="scientific">Gottfriedia endophytica</name>
    <dbReference type="NCBI Taxonomy" id="2820819"/>
    <lineage>
        <taxon>Bacteria</taxon>
        <taxon>Bacillati</taxon>
        <taxon>Bacillota</taxon>
        <taxon>Bacilli</taxon>
        <taxon>Bacillales</taxon>
        <taxon>Bacillaceae</taxon>
        <taxon>Gottfriedia</taxon>
    </lineage>
</organism>
<dbReference type="EMBL" id="JAGIYQ010000012">
    <property type="protein sequence ID" value="MBP0726614.1"/>
    <property type="molecule type" value="Genomic_DNA"/>
</dbReference>
<evidence type="ECO:0000313" key="2">
    <source>
        <dbReference type="Proteomes" id="UP000682134"/>
    </source>
</evidence>
<proteinExistence type="predicted"/>
<dbReference type="AlphaFoldDB" id="A0A940NQV6"/>
<gene>
    <name evidence="1" type="ORF">J5Y03_15740</name>
</gene>
<accession>A0A940NQV6</accession>
<dbReference type="RefSeq" id="WP_209406952.1">
    <property type="nucleotide sequence ID" value="NZ_JAGIYQ010000012.1"/>
</dbReference>